<gene>
    <name evidence="1" type="ORF">PRK78_005766</name>
</gene>
<evidence type="ECO:0000313" key="1">
    <source>
        <dbReference type="EMBL" id="WEW60281.1"/>
    </source>
</evidence>
<dbReference type="AlphaFoldDB" id="A0AAF0IL17"/>
<evidence type="ECO:0000313" key="2">
    <source>
        <dbReference type="Proteomes" id="UP001219355"/>
    </source>
</evidence>
<accession>A0AAF0IL17</accession>
<dbReference type="EMBL" id="CP120630">
    <property type="protein sequence ID" value="WEW60281.1"/>
    <property type="molecule type" value="Genomic_DNA"/>
</dbReference>
<proteinExistence type="predicted"/>
<reference evidence="1" key="1">
    <citation type="submission" date="2023-03" db="EMBL/GenBank/DDBJ databases">
        <title>Emydomyces testavorans Genome Sequence.</title>
        <authorList>
            <person name="Hoyer L."/>
        </authorList>
    </citation>
    <scope>NUCLEOTIDE SEQUENCE</scope>
    <source>
        <strain evidence="1">16-2883</strain>
    </source>
</reference>
<dbReference type="Proteomes" id="UP001219355">
    <property type="component" value="Chromosome 4"/>
</dbReference>
<organism evidence="1 2">
    <name type="scientific">Emydomyces testavorans</name>
    <dbReference type="NCBI Taxonomy" id="2070801"/>
    <lineage>
        <taxon>Eukaryota</taxon>
        <taxon>Fungi</taxon>
        <taxon>Dikarya</taxon>
        <taxon>Ascomycota</taxon>
        <taxon>Pezizomycotina</taxon>
        <taxon>Eurotiomycetes</taxon>
        <taxon>Eurotiomycetidae</taxon>
        <taxon>Onygenales</taxon>
        <taxon>Nannizziopsiaceae</taxon>
        <taxon>Emydomyces</taxon>
    </lineage>
</organism>
<keyword evidence="2" id="KW-1185">Reference proteome</keyword>
<protein>
    <submittedName>
        <fullName evidence="1">Uncharacterized protein</fullName>
    </submittedName>
</protein>
<name>A0AAF0IL17_9EURO</name>
<sequence length="146" mass="15395">MALLIAATIGTVACMMIVRLVRALAHTPLLQITHHEDETRDTTHQAVPALLRMTEDLTTTRTGTRHQEILARTIGEALVKVIAAPHPRLEGGVGAQATETVTVKAIALQHTAVAAGVTAGAVAAVDREAEADGHALRIMAYKVGRS</sequence>